<evidence type="ECO:0000313" key="4">
    <source>
        <dbReference type="Proteomes" id="UP000028924"/>
    </source>
</evidence>
<dbReference type="Proteomes" id="UP000279271">
    <property type="component" value="Unassembled WGS sequence"/>
</dbReference>
<dbReference type="RefSeq" id="XP_011397872.1">
    <property type="nucleotide sequence ID" value="XM_011399570.1"/>
</dbReference>
<reference evidence="3" key="4">
    <citation type="submission" date="2018-10" db="EMBL/GenBank/DDBJ databases">
        <authorList>
            <person name="Hovde B."/>
            <person name="Zhang X."/>
        </authorList>
    </citation>
    <scope>NUCLEOTIDE SEQUENCE [LARGE SCALE GENOMIC DNA]</scope>
    <source>
        <strain evidence="3">UTEX 25</strain>
    </source>
</reference>
<dbReference type="Proteomes" id="UP000028924">
    <property type="component" value="Unassembled WGS sequence"/>
</dbReference>
<evidence type="ECO:0008006" key="6">
    <source>
        <dbReference type="Google" id="ProtNLM"/>
    </source>
</evidence>
<evidence type="ECO:0000313" key="5">
    <source>
        <dbReference type="Proteomes" id="UP000279271"/>
    </source>
</evidence>
<protein>
    <recommendedName>
        <fullName evidence="6">Apple domain-containing protein</fullName>
    </recommendedName>
</protein>
<dbReference type="AlphaFoldDB" id="A0A087SGY0"/>
<dbReference type="GeneID" id="23613254"/>
<dbReference type="STRING" id="3075.A0A087SGY0"/>
<dbReference type="PANTHER" id="PTHR33344:SF12">
    <property type="entry name" value="APPLE DOMAIN-CONTAINING PROTEIN"/>
    <property type="match status" value="1"/>
</dbReference>
<reference evidence="2 4" key="1">
    <citation type="journal article" date="2014" name="BMC Genomics">
        <title>Oil accumulation mechanisms of the oleaginous microalga Chlorella protothecoides revealed through its genome, transcriptomes, and proteomes.</title>
        <authorList>
            <person name="Gao C."/>
            <person name="Wang Y."/>
            <person name="Shen Y."/>
            <person name="Yan D."/>
            <person name="He X."/>
            <person name="Dai J."/>
            <person name="Wu Q."/>
        </authorList>
    </citation>
    <scope>NUCLEOTIDE SEQUENCE [LARGE SCALE GENOMIC DNA]</scope>
    <source>
        <strain evidence="2 4">0710</strain>
    </source>
</reference>
<reference evidence="3" key="5">
    <citation type="submission" date="2018-11" db="EMBL/GenBank/DDBJ databases">
        <title>Characterization of plant carbon substrate utilization by Auxenochlorella protothecoides.</title>
        <authorList>
            <person name="Vogler B.W."/>
            <person name="Starkenburg S.R."/>
            <person name="Sudasinghe N."/>
            <person name="Schambach J.Y."/>
            <person name="Rollin J.A."/>
            <person name="Pattathil S."/>
            <person name="Barry A.N."/>
        </authorList>
    </citation>
    <scope>NUCLEOTIDE SEQUENCE [LARGE SCALE GENOMIC DNA]</scope>
    <source>
        <strain evidence="3">UTEX 25</strain>
    </source>
</reference>
<dbReference type="EMBL" id="GDKF01004096">
    <property type="protein sequence ID" value="JAT74526.1"/>
    <property type="molecule type" value="Transcribed_RNA"/>
</dbReference>
<evidence type="ECO:0000313" key="2">
    <source>
        <dbReference type="EMBL" id="KFM24984.1"/>
    </source>
</evidence>
<evidence type="ECO:0000313" key="3">
    <source>
        <dbReference type="EMBL" id="RMZ52886.1"/>
    </source>
</evidence>
<dbReference type="KEGG" id="apro:F751_1863"/>
<reference evidence="5" key="3">
    <citation type="journal article" date="2018" name="Algal Res.">
        <title>Characterization of plant carbon substrate utilization by Auxenochlorella protothecoides.</title>
        <authorList>
            <person name="Vogler B.W."/>
            <person name="Starkenburg S.R."/>
            <person name="Sudasinghe N."/>
            <person name="Schambach J.Y."/>
            <person name="Rollin J.A."/>
            <person name="Pattathil S."/>
            <person name="Barry A.N."/>
        </authorList>
    </citation>
    <scope>NUCLEOTIDE SEQUENCE [LARGE SCALE GENOMIC DNA]</scope>
    <source>
        <strain evidence="5">UTEX 25</strain>
    </source>
</reference>
<accession>A0A087SGY0</accession>
<gene>
    <name evidence="3" type="ORF">APUTEX25_001005</name>
    <name evidence="2" type="ORF">F751_1863</name>
    <name evidence="1" type="ORF">g.10116</name>
</gene>
<reference evidence="1" key="2">
    <citation type="submission" date="2015-08" db="EMBL/GenBank/DDBJ databases">
        <authorList>
            <person name="Babu N.S."/>
            <person name="Beckwith C.J."/>
            <person name="Beseler K.G."/>
            <person name="Brison A."/>
            <person name="Carone J.V."/>
            <person name="Caskin T.P."/>
            <person name="Diamond M."/>
            <person name="Durham M.E."/>
            <person name="Foxe J.M."/>
            <person name="Go M."/>
            <person name="Henderson B.A."/>
            <person name="Jones I.B."/>
            <person name="McGettigan J.A."/>
            <person name="Micheletti S.J."/>
            <person name="Nasrallah M.E."/>
            <person name="Ortiz D."/>
            <person name="Piller C.R."/>
            <person name="Privatt S.R."/>
            <person name="Schneider S.L."/>
            <person name="Sharp S."/>
            <person name="Smith T.C."/>
            <person name="Stanton J.D."/>
            <person name="Ullery H.E."/>
            <person name="Wilson R.J."/>
            <person name="Serrano M.G."/>
            <person name="Buck G."/>
            <person name="Lee V."/>
            <person name="Wang Y."/>
            <person name="Carvalho R."/>
            <person name="Voegtly L."/>
            <person name="Shi R."/>
            <person name="Duckworth R."/>
            <person name="Johnson A."/>
            <person name="Loviza R."/>
            <person name="Walstead R."/>
            <person name="Shah Z."/>
            <person name="Kiflezghi M."/>
            <person name="Wade K."/>
            <person name="Ball S.L."/>
            <person name="Bradley K.W."/>
            <person name="Asai D.J."/>
            <person name="Bowman C.A."/>
            <person name="Russell D.A."/>
            <person name="Pope W.H."/>
            <person name="Jacobs-Sera D."/>
            <person name="Hendrix R.W."/>
            <person name="Hatfull G.F."/>
        </authorList>
    </citation>
    <scope>NUCLEOTIDE SEQUENCE</scope>
</reference>
<keyword evidence="4" id="KW-1185">Reference proteome</keyword>
<organism evidence="2 4">
    <name type="scientific">Auxenochlorella protothecoides</name>
    <name type="common">Green microalga</name>
    <name type="synonym">Chlorella protothecoides</name>
    <dbReference type="NCBI Taxonomy" id="3075"/>
    <lineage>
        <taxon>Eukaryota</taxon>
        <taxon>Viridiplantae</taxon>
        <taxon>Chlorophyta</taxon>
        <taxon>core chlorophytes</taxon>
        <taxon>Trebouxiophyceae</taxon>
        <taxon>Chlorellales</taxon>
        <taxon>Chlorellaceae</taxon>
        <taxon>Auxenochlorella</taxon>
    </lineage>
</organism>
<evidence type="ECO:0000313" key="1">
    <source>
        <dbReference type="EMBL" id="JAT74526.1"/>
    </source>
</evidence>
<proteinExistence type="predicted"/>
<dbReference type="EMBL" id="KL662111">
    <property type="protein sequence ID" value="KFM24984.1"/>
    <property type="molecule type" value="Genomic_DNA"/>
</dbReference>
<name>A0A087SGY0_AUXPR</name>
<sequence>MAAIKLNSSRQRSGAAGILLLALLAILVVVFRPWDAGSAQHVPIGAAAALQLVHEARVCGSPATDQYANVQESCLLASPVARWWREARAELGPAAVTASMRVHIERRADYDGMAVRWGIGHTQPSVEACAHACLTHEPVPQSGHLDELPCNAFVWCAAEGGCWEPDIHKHSFGDCWLKFTEGPAAPEVNMRGELSQRQRSQHPDAPTEVQWHAGAVLPRGVELRNGSWSPRYEW</sequence>
<dbReference type="OrthoDB" id="508259at2759"/>
<dbReference type="EMBL" id="QOKY01000202">
    <property type="protein sequence ID" value="RMZ52886.1"/>
    <property type="molecule type" value="Genomic_DNA"/>
</dbReference>
<dbReference type="eggNOG" id="ENOG502QVZR">
    <property type="taxonomic scope" value="Eukaryota"/>
</dbReference>
<dbReference type="PANTHER" id="PTHR33344">
    <property type="entry name" value="OS02G0761600 PROTEIN"/>
    <property type="match status" value="1"/>
</dbReference>